<comment type="similarity">
    <text evidence="2 9">Belongs to the MIP/aquaporin (TC 1.A.8) family.</text>
</comment>
<feature type="transmembrane region" description="Helical" evidence="10">
    <location>
        <begin position="132"/>
        <end position="157"/>
    </location>
</feature>
<feature type="transmembrane region" description="Helical" evidence="10">
    <location>
        <begin position="48"/>
        <end position="68"/>
    </location>
</feature>
<sequence length="181" mass="19950">MMGGIVGAALVYANYFHAIDIFEGGKGVRTLKTAGLFATYTLDYMTNVSAFFSEFLTTAVLLIVVLATSDRNNTKLHHTVLPFALFLLFVGLGVALGMETGYALNPARDLGPRILTSMVGYGKAVYTYRNQYWIWGPVIGPILGAQFGALFYDLFLYNGEDGLFNQRSGKKRELPQHMENA</sequence>
<gene>
    <name evidence="11" type="ORF">H0H81_007380</name>
</gene>
<evidence type="ECO:0008006" key="13">
    <source>
        <dbReference type="Google" id="ProtNLM"/>
    </source>
</evidence>
<dbReference type="InterPro" id="IPR050363">
    <property type="entry name" value="MIP/Aquaporin"/>
</dbReference>
<evidence type="ECO:0000256" key="8">
    <source>
        <dbReference type="ARBA" id="ARBA00034651"/>
    </source>
</evidence>
<keyword evidence="3 9" id="KW-0813">Transport</keyword>
<evidence type="ECO:0000313" key="11">
    <source>
        <dbReference type="EMBL" id="KAG5651794.1"/>
    </source>
</evidence>
<keyword evidence="4 9" id="KW-0812">Transmembrane</keyword>
<dbReference type="GO" id="GO:0015250">
    <property type="term" value="F:water channel activity"/>
    <property type="evidence" value="ECO:0007669"/>
    <property type="project" value="TreeGrafter"/>
</dbReference>
<evidence type="ECO:0000313" key="12">
    <source>
        <dbReference type="Proteomes" id="UP000717328"/>
    </source>
</evidence>
<dbReference type="Gene3D" id="1.20.1080.10">
    <property type="entry name" value="Glycerol uptake facilitator protein"/>
    <property type="match status" value="1"/>
</dbReference>
<organism evidence="11 12">
    <name type="scientific">Sphagnurus paluster</name>
    <dbReference type="NCBI Taxonomy" id="117069"/>
    <lineage>
        <taxon>Eukaryota</taxon>
        <taxon>Fungi</taxon>
        <taxon>Dikarya</taxon>
        <taxon>Basidiomycota</taxon>
        <taxon>Agaricomycotina</taxon>
        <taxon>Agaricomycetes</taxon>
        <taxon>Agaricomycetidae</taxon>
        <taxon>Agaricales</taxon>
        <taxon>Tricholomatineae</taxon>
        <taxon>Lyophyllaceae</taxon>
        <taxon>Sphagnurus</taxon>
    </lineage>
</organism>
<feature type="transmembrane region" description="Helical" evidence="10">
    <location>
        <begin position="80"/>
        <end position="98"/>
    </location>
</feature>
<accession>A0A9P7KJ98</accession>
<dbReference type="PANTHER" id="PTHR43829">
    <property type="entry name" value="AQUAPORIN OR AQUAGLYCEROPORIN RELATED"/>
    <property type="match status" value="1"/>
</dbReference>
<dbReference type="PANTHER" id="PTHR43829:SF9">
    <property type="entry name" value="AQUAPORIN-9"/>
    <property type="match status" value="1"/>
</dbReference>
<name>A0A9P7KJ98_9AGAR</name>
<dbReference type="InterPro" id="IPR023271">
    <property type="entry name" value="Aquaporin-like"/>
</dbReference>
<keyword evidence="7 10" id="KW-0472">Membrane</keyword>
<keyword evidence="6 10" id="KW-1133">Transmembrane helix</keyword>
<dbReference type="EMBL" id="JABCKI010000197">
    <property type="protein sequence ID" value="KAG5651794.1"/>
    <property type="molecule type" value="Genomic_DNA"/>
</dbReference>
<reference evidence="11" key="1">
    <citation type="submission" date="2021-02" db="EMBL/GenBank/DDBJ databases">
        <authorList>
            <person name="Nieuwenhuis M."/>
            <person name="Van De Peppel L.J.J."/>
        </authorList>
    </citation>
    <scope>NUCLEOTIDE SEQUENCE</scope>
    <source>
        <strain evidence="11">D49</strain>
    </source>
</reference>
<dbReference type="GO" id="GO:0015254">
    <property type="term" value="F:glycerol channel activity"/>
    <property type="evidence" value="ECO:0007669"/>
    <property type="project" value="TreeGrafter"/>
</dbReference>
<keyword evidence="12" id="KW-1185">Reference proteome</keyword>
<comment type="caution">
    <text evidence="11">The sequence shown here is derived from an EMBL/GenBank/DDBJ whole genome shotgun (WGS) entry which is preliminary data.</text>
</comment>
<dbReference type="SUPFAM" id="SSF81338">
    <property type="entry name" value="Aquaporin-like"/>
    <property type="match status" value="1"/>
</dbReference>
<reference evidence="11" key="2">
    <citation type="submission" date="2021-10" db="EMBL/GenBank/DDBJ databases">
        <title>Phylogenomics reveals ancestral predisposition of the termite-cultivated fungus Termitomyces towards a domesticated lifestyle.</title>
        <authorList>
            <person name="Auxier B."/>
            <person name="Grum-Grzhimaylo A."/>
            <person name="Cardenas M.E."/>
            <person name="Lodge J.D."/>
            <person name="Laessoe T."/>
            <person name="Pedersen O."/>
            <person name="Smith M.E."/>
            <person name="Kuyper T.W."/>
            <person name="Franco-Molano E.A."/>
            <person name="Baroni T.J."/>
            <person name="Aanen D.K."/>
        </authorList>
    </citation>
    <scope>NUCLEOTIDE SEQUENCE</scope>
    <source>
        <strain evidence="11">D49</strain>
    </source>
</reference>
<evidence type="ECO:0000256" key="9">
    <source>
        <dbReference type="RuleBase" id="RU000477"/>
    </source>
</evidence>
<evidence type="ECO:0000256" key="3">
    <source>
        <dbReference type="ARBA" id="ARBA00022448"/>
    </source>
</evidence>
<evidence type="ECO:0000256" key="4">
    <source>
        <dbReference type="ARBA" id="ARBA00022692"/>
    </source>
</evidence>
<evidence type="ECO:0000256" key="6">
    <source>
        <dbReference type="ARBA" id="ARBA00022989"/>
    </source>
</evidence>
<keyword evidence="5" id="KW-0677">Repeat</keyword>
<evidence type="ECO:0000256" key="7">
    <source>
        <dbReference type="ARBA" id="ARBA00023136"/>
    </source>
</evidence>
<evidence type="ECO:0000256" key="5">
    <source>
        <dbReference type="ARBA" id="ARBA00022737"/>
    </source>
</evidence>
<evidence type="ECO:0000256" key="10">
    <source>
        <dbReference type="SAM" id="Phobius"/>
    </source>
</evidence>
<proteinExistence type="inferred from homology"/>
<comment type="subcellular location">
    <subcellularLocation>
        <location evidence="1">Membrane</location>
        <topology evidence="1">Multi-pass membrane protein</topology>
    </subcellularLocation>
</comment>
<dbReference type="OrthoDB" id="3222at2759"/>
<dbReference type="AlphaFoldDB" id="A0A9P7KJ98"/>
<dbReference type="Pfam" id="PF00230">
    <property type="entry name" value="MIP"/>
    <property type="match status" value="1"/>
</dbReference>
<protein>
    <recommendedName>
        <fullName evidence="13">Aquaporin</fullName>
    </recommendedName>
</protein>
<evidence type="ECO:0000256" key="1">
    <source>
        <dbReference type="ARBA" id="ARBA00004141"/>
    </source>
</evidence>
<dbReference type="InterPro" id="IPR000425">
    <property type="entry name" value="MIP"/>
</dbReference>
<dbReference type="Proteomes" id="UP000717328">
    <property type="component" value="Unassembled WGS sequence"/>
</dbReference>
<evidence type="ECO:0000256" key="2">
    <source>
        <dbReference type="ARBA" id="ARBA00006175"/>
    </source>
</evidence>
<comment type="catalytic activity">
    <reaction evidence="8">
        <text>H2O(in) = H2O(out)</text>
        <dbReference type="Rhea" id="RHEA:29667"/>
        <dbReference type="ChEBI" id="CHEBI:15377"/>
    </reaction>
</comment>
<dbReference type="PRINTS" id="PR00783">
    <property type="entry name" value="MINTRINSICP"/>
</dbReference>
<dbReference type="GO" id="GO:0005886">
    <property type="term" value="C:plasma membrane"/>
    <property type="evidence" value="ECO:0007669"/>
    <property type="project" value="TreeGrafter"/>
</dbReference>